<dbReference type="NCBIfam" id="TIGR01727">
    <property type="entry name" value="oligo_HPY"/>
    <property type="match status" value="1"/>
</dbReference>
<keyword evidence="4" id="KW-1003">Cell membrane</keyword>
<dbReference type="GO" id="GO:0016887">
    <property type="term" value="F:ATP hydrolysis activity"/>
    <property type="evidence" value="ECO:0007669"/>
    <property type="project" value="InterPro"/>
</dbReference>
<protein>
    <submittedName>
        <fullName evidence="9">Peptide/nickel transport system ATP-binding protein/oligopeptide transport system ATP-binding protein</fullName>
    </submittedName>
</protein>
<evidence type="ECO:0000259" key="8">
    <source>
        <dbReference type="PROSITE" id="PS50893"/>
    </source>
</evidence>
<keyword evidence="5" id="KW-0547">Nucleotide-binding</keyword>
<name>A0A4R6VQ24_9HYPH</name>
<evidence type="ECO:0000313" key="9">
    <source>
        <dbReference type="EMBL" id="TDQ66069.1"/>
    </source>
</evidence>
<gene>
    <name evidence="9" type="ORF">ATL17_0054</name>
</gene>
<dbReference type="GO" id="GO:0005524">
    <property type="term" value="F:ATP binding"/>
    <property type="evidence" value="ECO:0007669"/>
    <property type="project" value="UniProtKB-KW"/>
</dbReference>
<evidence type="ECO:0000313" key="10">
    <source>
        <dbReference type="Proteomes" id="UP000295391"/>
    </source>
</evidence>
<comment type="caution">
    <text evidence="9">The sequence shown here is derived from an EMBL/GenBank/DDBJ whole genome shotgun (WGS) entry which is preliminary data.</text>
</comment>
<dbReference type="GO" id="GO:0005886">
    <property type="term" value="C:plasma membrane"/>
    <property type="evidence" value="ECO:0007669"/>
    <property type="project" value="UniProtKB-SubCell"/>
</dbReference>
<comment type="similarity">
    <text evidence="2">Belongs to the ABC transporter superfamily.</text>
</comment>
<evidence type="ECO:0000256" key="4">
    <source>
        <dbReference type="ARBA" id="ARBA00022475"/>
    </source>
</evidence>
<dbReference type="GO" id="GO:0055085">
    <property type="term" value="P:transmembrane transport"/>
    <property type="evidence" value="ECO:0007669"/>
    <property type="project" value="UniProtKB-ARBA"/>
</dbReference>
<dbReference type="PANTHER" id="PTHR43297">
    <property type="entry name" value="OLIGOPEPTIDE TRANSPORT ATP-BINDING PROTEIN APPD"/>
    <property type="match status" value="1"/>
</dbReference>
<evidence type="ECO:0000256" key="5">
    <source>
        <dbReference type="ARBA" id="ARBA00022741"/>
    </source>
</evidence>
<dbReference type="InterPro" id="IPR013563">
    <property type="entry name" value="Oligopep_ABC_C"/>
</dbReference>
<dbReference type="Pfam" id="PF08352">
    <property type="entry name" value="oligo_HPY"/>
    <property type="match status" value="1"/>
</dbReference>
<keyword evidence="10" id="KW-1185">Reference proteome</keyword>
<dbReference type="PROSITE" id="PS50893">
    <property type="entry name" value="ABC_TRANSPORTER_2"/>
    <property type="match status" value="1"/>
</dbReference>
<sequence length="318" mass="34459">MTQSPLLTIDDLWIDVGSNPVIEGVSLSIKPGEMLGLVGESGCGKSVTALSIMRLLAEPPMRIRQGAIHYDGQDILAMSNAELERLRGNQIAMIFQEPMTSLNPVFTIGDQIAEVVLLHKTSDKAEAARRAVELLERVGIPAPEKAAQKYPHEMSGGQRQRAMIAIALACDPKLLIADEPTTALDVTVQAQILELIEDLRREMGMAVLLITHDLGVVSQYCGRVAVMYGGRVVEEAPAEELFANPRHRYTEALLRTIPAANPPGVELPAIPGTVPPPGARPSGCAFHPRCSACLDICTEEMPELTGDDHHRLRCWNAA</sequence>
<dbReference type="InterPro" id="IPR003439">
    <property type="entry name" value="ABC_transporter-like_ATP-bd"/>
</dbReference>
<dbReference type="InterPro" id="IPR003593">
    <property type="entry name" value="AAA+_ATPase"/>
</dbReference>
<dbReference type="PROSITE" id="PS00211">
    <property type="entry name" value="ABC_TRANSPORTER_1"/>
    <property type="match status" value="1"/>
</dbReference>
<keyword evidence="7" id="KW-0472">Membrane</keyword>
<keyword evidence="6 9" id="KW-0067">ATP-binding</keyword>
<comment type="subcellular location">
    <subcellularLocation>
        <location evidence="1">Cell inner membrane</location>
        <topology evidence="1">Peripheral membrane protein</topology>
    </subcellularLocation>
</comment>
<dbReference type="FunFam" id="3.40.50.300:FF:000016">
    <property type="entry name" value="Oligopeptide ABC transporter ATP-binding component"/>
    <property type="match status" value="1"/>
</dbReference>
<dbReference type="InterPro" id="IPR050388">
    <property type="entry name" value="ABC_Ni/Peptide_Import"/>
</dbReference>
<dbReference type="Proteomes" id="UP000295391">
    <property type="component" value="Unassembled WGS sequence"/>
</dbReference>
<organism evidence="9 10">
    <name type="scientific">Maritalea mobilis</name>
    <dbReference type="NCBI Taxonomy" id="483324"/>
    <lineage>
        <taxon>Bacteria</taxon>
        <taxon>Pseudomonadati</taxon>
        <taxon>Pseudomonadota</taxon>
        <taxon>Alphaproteobacteria</taxon>
        <taxon>Hyphomicrobiales</taxon>
        <taxon>Devosiaceae</taxon>
        <taxon>Maritalea</taxon>
    </lineage>
</organism>
<dbReference type="Gene3D" id="3.40.50.300">
    <property type="entry name" value="P-loop containing nucleotide triphosphate hydrolases"/>
    <property type="match status" value="1"/>
</dbReference>
<accession>A0A4R6VQ24</accession>
<dbReference type="EMBL" id="SNYR01000001">
    <property type="protein sequence ID" value="TDQ66069.1"/>
    <property type="molecule type" value="Genomic_DNA"/>
</dbReference>
<keyword evidence="3" id="KW-0813">Transport</keyword>
<dbReference type="SMART" id="SM00382">
    <property type="entry name" value="AAA"/>
    <property type="match status" value="1"/>
</dbReference>
<dbReference type="RefSeq" id="WP_133570789.1">
    <property type="nucleotide sequence ID" value="NZ_SNYR01000001.1"/>
</dbReference>
<evidence type="ECO:0000256" key="1">
    <source>
        <dbReference type="ARBA" id="ARBA00004417"/>
    </source>
</evidence>
<dbReference type="GO" id="GO:0015833">
    <property type="term" value="P:peptide transport"/>
    <property type="evidence" value="ECO:0007669"/>
    <property type="project" value="InterPro"/>
</dbReference>
<dbReference type="CDD" id="cd03257">
    <property type="entry name" value="ABC_NikE_OppD_transporters"/>
    <property type="match status" value="1"/>
</dbReference>
<feature type="domain" description="ABC transporter" evidence="8">
    <location>
        <begin position="7"/>
        <end position="254"/>
    </location>
</feature>
<dbReference type="OrthoDB" id="9815712at2"/>
<dbReference type="Pfam" id="PF00005">
    <property type="entry name" value="ABC_tran"/>
    <property type="match status" value="1"/>
</dbReference>
<reference evidence="9 10" key="1">
    <citation type="submission" date="2019-03" db="EMBL/GenBank/DDBJ databases">
        <title>Genomic Encyclopedia of Type Strains, Phase III (KMG-III): the genomes of soil and plant-associated and newly described type strains.</title>
        <authorList>
            <person name="Whitman W."/>
        </authorList>
    </citation>
    <scope>NUCLEOTIDE SEQUENCE [LARGE SCALE GENOMIC DNA]</scope>
    <source>
        <strain evidence="9 10">CGMCC 1.7002</strain>
    </source>
</reference>
<evidence type="ECO:0000256" key="3">
    <source>
        <dbReference type="ARBA" id="ARBA00022448"/>
    </source>
</evidence>
<evidence type="ECO:0000256" key="7">
    <source>
        <dbReference type="ARBA" id="ARBA00023136"/>
    </source>
</evidence>
<dbReference type="PANTHER" id="PTHR43297:SF2">
    <property type="entry name" value="DIPEPTIDE TRANSPORT ATP-BINDING PROTEIN DPPD"/>
    <property type="match status" value="1"/>
</dbReference>
<dbReference type="SUPFAM" id="SSF52540">
    <property type="entry name" value="P-loop containing nucleoside triphosphate hydrolases"/>
    <property type="match status" value="1"/>
</dbReference>
<dbReference type="InterPro" id="IPR027417">
    <property type="entry name" value="P-loop_NTPase"/>
</dbReference>
<dbReference type="InterPro" id="IPR017871">
    <property type="entry name" value="ABC_transporter-like_CS"/>
</dbReference>
<proteinExistence type="inferred from homology"/>
<evidence type="ECO:0000256" key="6">
    <source>
        <dbReference type="ARBA" id="ARBA00022840"/>
    </source>
</evidence>
<dbReference type="AlphaFoldDB" id="A0A4R6VQ24"/>
<evidence type="ECO:0000256" key="2">
    <source>
        <dbReference type="ARBA" id="ARBA00005417"/>
    </source>
</evidence>